<dbReference type="GO" id="GO:0000398">
    <property type="term" value="P:mRNA splicing, via spliceosome"/>
    <property type="evidence" value="ECO:0007669"/>
    <property type="project" value="TreeGrafter"/>
</dbReference>
<sequence>MGCCLPLSLIGKIDCKQSGVRAVRFNVDGNYCMTCGADKTVKLWNPYKQILLKIYTGTGWEILDAQSSSDNSSILAGGLDKQLTIFDVETGKITRRWRGHSGKVNCVAFNEESNVALSGSQDGIVRCFDVRDKSGPIQVLDEAADAVLSIDVCAHQIASGSADSNVRIYNIREGKMSMDFVGDSATSVTFSGDSQCILVSTKDGFVRLLDNNNGKLLADYTGHMNNEYRIESRILSTEAHVLSGSEDGKVYIWDLIHMSLLHRLVHPDRIIHSVSVHPTKPFFLSASSSTIFFWGISETETVIKANS</sequence>
<evidence type="ECO:0000313" key="12">
    <source>
        <dbReference type="WBParaSite" id="DME_0000530801-mRNA-1"/>
    </source>
</evidence>
<keyword evidence="4" id="KW-0677">Repeat</keyword>
<feature type="repeat" description="WD" evidence="8">
    <location>
        <begin position="13"/>
        <end position="45"/>
    </location>
</feature>
<dbReference type="STRING" id="318479.A0A0N4UDB2"/>
<keyword evidence="3 8" id="KW-0853">WD repeat</keyword>
<evidence type="ECO:0000256" key="6">
    <source>
        <dbReference type="ARBA" id="ARBA00040453"/>
    </source>
</evidence>
<keyword evidence="11" id="KW-1185">Reference proteome</keyword>
<accession>A0A0N4UDB2</accession>
<dbReference type="PANTHER" id="PTHR22842">
    <property type="entry name" value="WD40 REPEAT PROTEIN"/>
    <property type="match status" value="1"/>
</dbReference>
<dbReference type="InterPro" id="IPR020472">
    <property type="entry name" value="WD40_PAC1"/>
</dbReference>
<dbReference type="PROSITE" id="PS50082">
    <property type="entry name" value="WD_REPEATS_2"/>
    <property type="match status" value="3"/>
</dbReference>
<dbReference type="Proteomes" id="UP000038040">
    <property type="component" value="Unplaced"/>
</dbReference>
<evidence type="ECO:0000256" key="3">
    <source>
        <dbReference type="ARBA" id="ARBA00022574"/>
    </source>
</evidence>
<reference evidence="12" key="1">
    <citation type="submission" date="2017-02" db="UniProtKB">
        <authorList>
            <consortium name="WormBaseParasite"/>
        </authorList>
    </citation>
    <scope>IDENTIFICATION</scope>
</reference>
<dbReference type="SMART" id="SM00320">
    <property type="entry name" value="WD40"/>
    <property type="match status" value="7"/>
</dbReference>
<dbReference type="Proteomes" id="UP000274756">
    <property type="component" value="Unassembled WGS sequence"/>
</dbReference>
<dbReference type="Gene3D" id="2.130.10.10">
    <property type="entry name" value="YVTN repeat-like/Quinoprotein amine dehydrogenase"/>
    <property type="match status" value="1"/>
</dbReference>
<protein>
    <recommendedName>
        <fullName evidence="6">WD repeat domain-containing protein 83</fullName>
    </recommendedName>
    <alternativeName>
        <fullName evidence="7">Mitogen-activated protein kinase organizer 1</fullName>
    </alternativeName>
</protein>
<name>A0A0N4UDB2_DRAME</name>
<evidence type="ECO:0000313" key="10">
    <source>
        <dbReference type="Proteomes" id="UP000038040"/>
    </source>
</evidence>
<evidence type="ECO:0000256" key="2">
    <source>
        <dbReference type="ARBA" id="ARBA00022490"/>
    </source>
</evidence>
<dbReference type="GO" id="GO:0005737">
    <property type="term" value="C:cytoplasm"/>
    <property type="evidence" value="ECO:0007669"/>
    <property type="project" value="UniProtKB-SubCell"/>
</dbReference>
<dbReference type="InterPro" id="IPR036322">
    <property type="entry name" value="WD40_repeat_dom_sf"/>
</dbReference>
<evidence type="ECO:0000256" key="7">
    <source>
        <dbReference type="ARBA" id="ARBA00042222"/>
    </source>
</evidence>
<dbReference type="WBParaSite" id="DME_0000530801-mRNA-1">
    <property type="protein sequence ID" value="DME_0000530801-mRNA-1"/>
    <property type="gene ID" value="DME_0000530801"/>
</dbReference>
<evidence type="ECO:0000256" key="4">
    <source>
        <dbReference type="ARBA" id="ARBA00022737"/>
    </source>
</evidence>
<feature type="repeat" description="WD" evidence="8">
    <location>
        <begin position="241"/>
        <end position="255"/>
    </location>
</feature>
<dbReference type="GO" id="GO:0071013">
    <property type="term" value="C:catalytic step 2 spliceosome"/>
    <property type="evidence" value="ECO:0007669"/>
    <property type="project" value="TreeGrafter"/>
</dbReference>
<evidence type="ECO:0000256" key="1">
    <source>
        <dbReference type="ARBA" id="ARBA00004496"/>
    </source>
</evidence>
<organism evidence="10 12">
    <name type="scientific">Dracunculus medinensis</name>
    <name type="common">Guinea worm</name>
    <dbReference type="NCBI Taxonomy" id="318479"/>
    <lineage>
        <taxon>Eukaryota</taxon>
        <taxon>Metazoa</taxon>
        <taxon>Ecdysozoa</taxon>
        <taxon>Nematoda</taxon>
        <taxon>Chromadorea</taxon>
        <taxon>Rhabditida</taxon>
        <taxon>Spirurina</taxon>
        <taxon>Dracunculoidea</taxon>
        <taxon>Dracunculidae</taxon>
        <taxon>Dracunculus</taxon>
    </lineage>
</organism>
<dbReference type="PANTHER" id="PTHR22842:SF3">
    <property type="entry name" value="WD REPEAT DOMAIN-CONTAINING PROTEIN 83"/>
    <property type="match status" value="1"/>
</dbReference>
<evidence type="ECO:0000256" key="5">
    <source>
        <dbReference type="ARBA" id="ARBA00038145"/>
    </source>
</evidence>
<keyword evidence="2" id="KW-0963">Cytoplasm</keyword>
<dbReference type="EMBL" id="UYYG01001176">
    <property type="protein sequence ID" value="VDN59134.1"/>
    <property type="molecule type" value="Genomic_DNA"/>
</dbReference>
<comment type="subcellular location">
    <subcellularLocation>
        <location evidence="1">Cytoplasm</location>
    </subcellularLocation>
</comment>
<feature type="repeat" description="WD" evidence="8">
    <location>
        <begin position="97"/>
        <end position="131"/>
    </location>
</feature>
<evidence type="ECO:0000313" key="11">
    <source>
        <dbReference type="Proteomes" id="UP000274756"/>
    </source>
</evidence>
<dbReference type="InterPro" id="IPR051980">
    <property type="entry name" value="WD_repeat_MORG1"/>
</dbReference>
<proteinExistence type="inferred from homology"/>
<evidence type="ECO:0000313" key="9">
    <source>
        <dbReference type="EMBL" id="VDN59134.1"/>
    </source>
</evidence>
<evidence type="ECO:0000256" key="8">
    <source>
        <dbReference type="PROSITE-ProRule" id="PRU00221"/>
    </source>
</evidence>
<comment type="similarity">
    <text evidence="5">Belongs to the WD repeat MORG1 family.</text>
</comment>
<dbReference type="OrthoDB" id="71437at2759"/>
<dbReference type="AlphaFoldDB" id="A0A0N4UDB2"/>
<dbReference type="InterPro" id="IPR001680">
    <property type="entry name" value="WD40_rpt"/>
</dbReference>
<dbReference type="CDD" id="cd00200">
    <property type="entry name" value="WD40"/>
    <property type="match status" value="1"/>
</dbReference>
<gene>
    <name evidence="9" type="ORF">DME_LOCUS9107</name>
</gene>
<dbReference type="PRINTS" id="PR00320">
    <property type="entry name" value="GPROTEINBRPT"/>
</dbReference>
<dbReference type="PROSITE" id="PS50294">
    <property type="entry name" value="WD_REPEATS_REGION"/>
    <property type="match status" value="1"/>
</dbReference>
<dbReference type="Pfam" id="PF00400">
    <property type="entry name" value="WD40"/>
    <property type="match status" value="4"/>
</dbReference>
<dbReference type="SUPFAM" id="SSF50978">
    <property type="entry name" value="WD40 repeat-like"/>
    <property type="match status" value="1"/>
</dbReference>
<reference evidence="9 11" key="2">
    <citation type="submission" date="2018-11" db="EMBL/GenBank/DDBJ databases">
        <authorList>
            <consortium name="Pathogen Informatics"/>
        </authorList>
    </citation>
    <scope>NUCLEOTIDE SEQUENCE [LARGE SCALE GENOMIC DNA]</scope>
</reference>
<dbReference type="InterPro" id="IPR015943">
    <property type="entry name" value="WD40/YVTN_repeat-like_dom_sf"/>
</dbReference>